<feature type="domain" description="Enoyl reductase (ER)" evidence="4">
    <location>
        <begin position="5"/>
        <end position="305"/>
    </location>
</feature>
<protein>
    <recommendedName>
        <fullName evidence="4">Enoyl reductase (ER) domain-containing protein</fullName>
    </recommendedName>
</protein>
<accession>A0A0F9A9S4</accession>
<dbReference type="PROSITE" id="PS00059">
    <property type="entry name" value="ADH_ZINC"/>
    <property type="match status" value="1"/>
</dbReference>
<evidence type="ECO:0000313" key="5">
    <source>
        <dbReference type="EMBL" id="KKK94910.1"/>
    </source>
</evidence>
<evidence type="ECO:0000259" key="4">
    <source>
        <dbReference type="SMART" id="SM00829"/>
    </source>
</evidence>
<dbReference type="GO" id="GO:0016491">
    <property type="term" value="F:oxidoreductase activity"/>
    <property type="evidence" value="ECO:0007669"/>
    <property type="project" value="UniProtKB-KW"/>
</dbReference>
<dbReference type="AlphaFoldDB" id="A0A0F9A9S4"/>
<feature type="non-terminal residue" evidence="5">
    <location>
        <position position="1"/>
    </location>
</feature>
<dbReference type="SUPFAM" id="SSF50129">
    <property type="entry name" value="GroES-like"/>
    <property type="match status" value="1"/>
</dbReference>
<keyword evidence="1" id="KW-0479">Metal-binding</keyword>
<name>A0A0F9A9S4_9ZZZZ</name>
<dbReference type="Pfam" id="PF00107">
    <property type="entry name" value="ADH_zinc_N"/>
    <property type="match status" value="1"/>
</dbReference>
<organism evidence="5">
    <name type="scientific">marine sediment metagenome</name>
    <dbReference type="NCBI Taxonomy" id="412755"/>
    <lineage>
        <taxon>unclassified sequences</taxon>
        <taxon>metagenomes</taxon>
        <taxon>ecological metagenomes</taxon>
    </lineage>
</organism>
<dbReference type="PANTHER" id="PTHR43401:SF2">
    <property type="entry name" value="L-THREONINE 3-DEHYDROGENASE"/>
    <property type="match status" value="1"/>
</dbReference>
<dbReference type="InterPro" id="IPR050129">
    <property type="entry name" value="Zn_alcohol_dh"/>
</dbReference>
<dbReference type="InterPro" id="IPR002328">
    <property type="entry name" value="ADH_Zn_CS"/>
</dbReference>
<dbReference type="Pfam" id="PF08240">
    <property type="entry name" value="ADH_N"/>
    <property type="match status" value="1"/>
</dbReference>
<dbReference type="EMBL" id="LAZR01047143">
    <property type="protein sequence ID" value="KKK94910.1"/>
    <property type="molecule type" value="Genomic_DNA"/>
</dbReference>
<dbReference type="Gene3D" id="3.40.50.720">
    <property type="entry name" value="NAD(P)-binding Rossmann-like Domain"/>
    <property type="match status" value="1"/>
</dbReference>
<reference evidence="5" key="1">
    <citation type="journal article" date="2015" name="Nature">
        <title>Complex archaea that bridge the gap between prokaryotes and eukaryotes.</title>
        <authorList>
            <person name="Spang A."/>
            <person name="Saw J.H."/>
            <person name="Jorgensen S.L."/>
            <person name="Zaremba-Niedzwiedzka K."/>
            <person name="Martijn J."/>
            <person name="Lind A.E."/>
            <person name="van Eijk R."/>
            <person name="Schleper C."/>
            <person name="Guy L."/>
            <person name="Ettema T.J."/>
        </authorList>
    </citation>
    <scope>NUCLEOTIDE SEQUENCE</scope>
</reference>
<dbReference type="PANTHER" id="PTHR43401">
    <property type="entry name" value="L-THREONINE 3-DEHYDROGENASE"/>
    <property type="match status" value="1"/>
</dbReference>
<keyword evidence="2" id="KW-0862">Zinc</keyword>
<evidence type="ECO:0000256" key="3">
    <source>
        <dbReference type="ARBA" id="ARBA00023002"/>
    </source>
</evidence>
<dbReference type="InterPro" id="IPR013149">
    <property type="entry name" value="ADH-like_C"/>
</dbReference>
<dbReference type="InterPro" id="IPR020843">
    <property type="entry name" value="ER"/>
</dbReference>
<dbReference type="InterPro" id="IPR013154">
    <property type="entry name" value="ADH-like_N"/>
</dbReference>
<comment type="caution">
    <text evidence="5">The sequence shown here is derived from an EMBL/GenBank/DDBJ whole genome shotgun (WGS) entry which is preliminary data.</text>
</comment>
<evidence type="ECO:0000256" key="2">
    <source>
        <dbReference type="ARBA" id="ARBA00022833"/>
    </source>
</evidence>
<dbReference type="Gene3D" id="3.90.180.10">
    <property type="entry name" value="Medium-chain alcohol dehydrogenases, catalytic domain"/>
    <property type="match status" value="1"/>
</dbReference>
<dbReference type="SMART" id="SM00829">
    <property type="entry name" value="PKS_ER"/>
    <property type="match status" value="1"/>
</dbReference>
<dbReference type="InterPro" id="IPR011032">
    <property type="entry name" value="GroES-like_sf"/>
</dbReference>
<dbReference type="GO" id="GO:0008270">
    <property type="term" value="F:zinc ion binding"/>
    <property type="evidence" value="ECO:0007669"/>
    <property type="project" value="InterPro"/>
</dbReference>
<keyword evidence="3" id="KW-0560">Oxidoreductase</keyword>
<dbReference type="SUPFAM" id="SSF51735">
    <property type="entry name" value="NAD(P)-binding Rossmann-fold domains"/>
    <property type="match status" value="1"/>
</dbReference>
<dbReference type="InterPro" id="IPR036291">
    <property type="entry name" value="NAD(P)-bd_dom_sf"/>
</dbReference>
<gene>
    <name evidence="5" type="ORF">LCGC14_2678120</name>
</gene>
<sequence>AGLCGSDVHAFLGELPTVRFPVVPGHEFSGTIVAMGKEVRRYKKKGDEVVAEPFIPCGKCYSCKHTLYYLCEELEFMGTQVNGAFGQYVTIHQERVHSIPQELDLKEAVFTEPLAVAVHAVKEAKISPQDYVLIIGAGTIGVLVLQVAKSLGAEVIITDISDSKLNIAKNLGADRIVNVTKTPIESLFTHDFKKENVDVVLDCAGIPSDVAKLTNMVRKGIRIISIGAITEKKIELSIGLITKKELKVMGSFLYTSQDFEQAMQYLSKGLIEITPLISHILPLDKIREAYSLFISDKIHTSKILIDIAG</sequence>
<proteinExistence type="predicted"/>
<evidence type="ECO:0000256" key="1">
    <source>
        <dbReference type="ARBA" id="ARBA00022723"/>
    </source>
</evidence>